<evidence type="ECO:0000256" key="3">
    <source>
        <dbReference type="ARBA" id="ARBA00023015"/>
    </source>
</evidence>
<dbReference type="InterPro" id="IPR001138">
    <property type="entry name" value="Zn2Cys6_DnaBD"/>
</dbReference>
<dbReference type="AlphaFoldDB" id="A0A5N6X564"/>
<dbReference type="CDD" id="cd00067">
    <property type="entry name" value="GAL4"/>
    <property type="match status" value="1"/>
</dbReference>
<evidence type="ECO:0000256" key="1">
    <source>
        <dbReference type="ARBA" id="ARBA00004123"/>
    </source>
</evidence>
<comment type="subcellular location">
    <subcellularLocation>
        <location evidence="1">Nucleus</location>
    </subcellularLocation>
</comment>
<name>A0A5N6X564_9EURO</name>
<dbReference type="GO" id="GO:0006351">
    <property type="term" value="P:DNA-templated transcription"/>
    <property type="evidence" value="ECO:0007669"/>
    <property type="project" value="InterPro"/>
</dbReference>
<evidence type="ECO:0000313" key="8">
    <source>
        <dbReference type="Proteomes" id="UP000325945"/>
    </source>
</evidence>
<evidence type="ECO:0000256" key="5">
    <source>
        <dbReference type="ARBA" id="ARBA00023242"/>
    </source>
</evidence>
<proteinExistence type="predicted"/>
<dbReference type="PANTHER" id="PTHR47338:SF16">
    <property type="entry name" value="TRANSCRIPTION FACTOR, PUTATIVE (AFU_ORTHOLOGUE AFUA_2G09360)-RELATED"/>
    <property type="match status" value="1"/>
</dbReference>
<dbReference type="GO" id="GO:0005634">
    <property type="term" value="C:nucleus"/>
    <property type="evidence" value="ECO:0007669"/>
    <property type="project" value="UniProtKB-SubCell"/>
</dbReference>
<protein>
    <recommendedName>
        <fullName evidence="6">Xylanolytic transcriptional activator regulatory domain-containing protein</fullName>
    </recommendedName>
</protein>
<evidence type="ECO:0000259" key="6">
    <source>
        <dbReference type="Pfam" id="PF04082"/>
    </source>
</evidence>
<dbReference type="GO" id="GO:0003677">
    <property type="term" value="F:DNA binding"/>
    <property type="evidence" value="ECO:0007669"/>
    <property type="project" value="InterPro"/>
</dbReference>
<dbReference type="Proteomes" id="UP000325945">
    <property type="component" value="Unassembled WGS sequence"/>
</dbReference>
<gene>
    <name evidence="7" type="ORF">BDV39DRAFT_174900</name>
</gene>
<sequence length="537" mass="61966">MRPLSSYKWCRQRKSKCVVPRRGNSCIRCSEKGLACDLAELASVKVPSPLPPLPASVPSSSRCEQNEQNSCSVSNLDSLPSTVCNKLVDLYFNLIEGKQLQLFHPHTFISMQRAGQAPSYLVFAMIALMARFSSDPFFQNTHPWRRAVTWLKKAIQSFNNREQLVNISSLQGCILLAFVAFVEGDSDQEALLTSQAICMVQRLDLPSKLSSNPIERELGIRLFWACWGLDTWHSARTLVPRQLTASGTMKRPLEEETFLKMRADDPDERYCEAMIDSLSLRRCSLWNYRLALTEIHGQVMQLNDDLSQRSPNEAEIRDRVRRISGHLDRWLHDLPDNFQHTPENMIRHSERGFGREFAMQQMIYHHQSQLLYYQFLHKTTMVEDAVIDNESLMYAARCKAHAAALSKVMWDMNSIPGRECLWSPVNGHLLVVSSSILLYILLSDTDDQIVSGTRQLLEQNFTMLLELRKYWSQVELSMIRSKVFHQACQISGTSENFKMDSWLIQFLNRYDVQVPNRYEEPDIDLMTDKHFAPCELW</sequence>
<keyword evidence="2" id="KW-0479">Metal-binding</keyword>
<dbReference type="Pfam" id="PF04082">
    <property type="entry name" value="Fungal_trans"/>
    <property type="match status" value="1"/>
</dbReference>
<keyword evidence="4" id="KW-0804">Transcription</keyword>
<dbReference type="EMBL" id="ML741788">
    <property type="protein sequence ID" value="KAE8328082.1"/>
    <property type="molecule type" value="Genomic_DNA"/>
</dbReference>
<feature type="domain" description="Xylanolytic transcriptional activator regulatory" evidence="6">
    <location>
        <begin position="89"/>
        <end position="331"/>
    </location>
</feature>
<keyword evidence="5" id="KW-0539">Nucleus</keyword>
<evidence type="ECO:0000256" key="4">
    <source>
        <dbReference type="ARBA" id="ARBA00023163"/>
    </source>
</evidence>
<dbReference type="CDD" id="cd12148">
    <property type="entry name" value="fungal_TF_MHR"/>
    <property type="match status" value="1"/>
</dbReference>
<organism evidence="7 8">
    <name type="scientific">Aspergillus sergii</name>
    <dbReference type="NCBI Taxonomy" id="1034303"/>
    <lineage>
        <taxon>Eukaryota</taxon>
        <taxon>Fungi</taxon>
        <taxon>Dikarya</taxon>
        <taxon>Ascomycota</taxon>
        <taxon>Pezizomycotina</taxon>
        <taxon>Eurotiomycetes</taxon>
        <taxon>Eurotiomycetidae</taxon>
        <taxon>Eurotiales</taxon>
        <taxon>Aspergillaceae</taxon>
        <taxon>Aspergillus</taxon>
        <taxon>Aspergillus subgen. Circumdati</taxon>
    </lineage>
</organism>
<dbReference type="InterPro" id="IPR007219">
    <property type="entry name" value="XnlR_reg_dom"/>
</dbReference>
<dbReference type="GO" id="GO:0008270">
    <property type="term" value="F:zinc ion binding"/>
    <property type="evidence" value="ECO:0007669"/>
    <property type="project" value="InterPro"/>
</dbReference>
<dbReference type="InterPro" id="IPR050815">
    <property type="entry name" value="TF_fung"/>
</dbReference>
<evidence type="ECO:0000313" key="7">
    <source>
        <dbReference type="EMBL" id="KAE8328082.1"/>
    </source>
</evidence>
<reference evidence="8" key="1">
    <citation type="submission" date="2019-04" db="EMBL/GenBank/DDBJ databases">
        <title>Friends and foes A comparative genomics studyof 23 Aspergillus species from section Flavi.</title>
        <authorList>
            <consortium name="DOE Joint Genome Institute"/>
            <person name="Kjaerbolling I."/>
            <person name="Vesth T."/>
            <person name="Frisvad J.C."/>
            <person name="Nybo J.L."/>
            <person name="Theobald S."/>
            <person name="Kildgaard S."/>
            <person name="Isbrandt T."/>
            <person name="Kuo A."/>
            <person name="Sato A."/>
            <person name="Lyhne E.K."/>
            <person name="Kogle M.E."/>
            <person name="Wiebenga A."/>
            <person name="Kun R.S."/>
            <person name="Lubbers R.J."/>
            <person name="Makela M.R."/>
            <person name="Barry K."/>
            <person name="Chovatia M."/>
            <person name="Clum A."/>
            <person name="Daum C."/>
            <person name="Haridas S."/>
            <person name="He G."/>
            <person name="LaButti K."/>
            <person name="Lipzen A."/>
            <person name="Mondo S."/>
            <person name="Riley R."/>
            <person name="Salamov A."/>
            <person name="Simmons B.A."/>
            <person name="Magnuson J.K."/>
            <person name="Henrissat B."/>
            <person name="Mortensen U.H."/>
            <person name="Larsen T.O."/>
            <person name="Devries R.P."/>
            <person name="Grigoriev I.V."/>
            <person name="Machida M."/>
            <person name="Baker S.E."/>
            <person name="Andersen M.R."/>
        </authorList>
    </citation>
    <scope>NUCLEOTIDE SEQUENCE [LARGE SCALE GENOMIC DNA]</scope>
    <source>
        <strain evidence="8">CBS 130017</strain>
    </source>
</reference>
<dbReference type="PANTHER" id="PTHR47338">
    <property type="entry name" value="ZN(II)2CYS6 TRANSCRIPTION FACTOR (EUROFUNG)-RELATED"/>
    <property type="match status" value="1"/>
</dbReference>
<keyword evidence="8" id="KW-1185">Reference proteome</keyword>
<accession>A0A5N6X564</accession>
<keyword evidence="3" id="KW-0805">Transcription regulation</keyword>
<evidence type="ECO:0000256" key="2">
    <source>
        <dbReference type="ARBA" id="ARBA00022723"/>
    </source>
</evidence>
<dbReference type="GO" id="GO:0000981">
    <property type="term" value="F:DNA-binding transcription factor activity, RNA polymerase II-specific"/>
    <property type="evidence" value="ECO:0007669"/>
    <property type="project" value="InterPro"/>
</dbReference>